<evidence type="ECO:0000256" key="6">
    <source>
        <dbReference type="ARBA" id="ARBA00023136"/>
    </source>
</evidence>
<feature type="transmembrane region" description="Helical" evidence="7">
    <location>
        <begin position="513"/>
        <end position="538"/>
    </location>
</feature>
<feature type="transmembrane region" description="Helical" evidence="7">
    <location>
        <begin position="461"/>
        <end position="482"/>
    </location>
</feature>
<dbReference type="Proteomes" id="UP000324907">
    <property type="component" value="Unassembled WGS sequence"/>
</dbReference>
<name>A0A5A8ELK2_CAFRO</name>
<dbReference type="EMBL" id="VLTO01000001">
    <property type="protein sequence ID" value="KAA0178509.1"/>
    <property type="molecule type" value="Genomic_DNA"/>
</dbReference>
<accession>A0A5A8ELK2</accession>
<feature type="transmembrane region" description="Helical" evidence="7">
    <location>
        <begin position="421"/>
        <end position="441"/>
    </location>
</feature>
<feature type="signal peptide" evidence="7">
    <location>
        <begin position="1"/>
        <end position="22"/>
    </location>
</feature>
<evidence type="ECO:0000313" key="14">
    <source>
        <dbReference type="Proteomes" id="UP000324907"/>
    </source>
</evidence>
<protein>
    <recommendedName>
        <fullName evidence="7">Transmembrane 9 superfamily member</fullName>
    </recommendedName>
</protein>
<keyword evidence="6 7" id="KW-0472">Membrane</keyword>
<proteinExistence type="inferred from homology"/>
<keyword evidence="5 7" id="KW-1133">Transmembrane helix</keyword>
<feature type="transmembrane region" description="Helical" evidence="7">
    <location>
        <begin position="620"/>
        <end position="645"/>
    </location>
</feature>
<dbReference type="PANTHER" id="PTHR10766:SF41">
    <property type="entry name" value="TRANSMEMBRANE 9 SUPERFAMILY MEMBER 3"/>
    <property type="match status" value="1"/>
</dbReference>
<dbReference type="GO" id="GO:0072657">
    <property type="term" value="P:protein localization to membrane"/>
    <property type="evidence" value="ECO:0007669"/>
    <property type="project" value="TreeGrafter"/>
</dbReference>
<evidence type="ECO:0000313" key="13">
    <source>
        <dbReference type="Proteomes" id="UP000323011"/>
    </source>
</evidence>
<dbReference type="EMBL" id="VLTL01000029">
    <property type="protein sequence ID" value="KAA0168245.1"/>
    <property type="molecule type" value="Genomic_DNA"/>
</dbReference>
<dbReference type="EMBL" id="VLTM01000054">
    <property type="protein sequence ID" value="KAA0159403.1"/>
    <property type="molecule type" value="Genomic_DNA"/>
</dbReference>
<evidence type="ECO:0000256" key="1">
    <source>
        <dbReference type="ARBA" id="ARBA00004141"/>
    </source>
</evidence>
<feature type="transmembrane region" description="Helical" evidence="7">
    <location>
        <begin position="352"/>
        <end position="373"/>
    </location>
</feature>
<dbReference type="Proteomes" id="UP000322899">
    <property type="component" value="Unassembled WGS sequence"/>
</dbReference>
<evidence type="ECO:0000256" key="7">
    <source>
        <dbReference type="RuleBase" id="RU363079"/>
    </source>
</evidence>
<evidence type="ECO:0000256" key="4">
    <source>
        <dbReference type="ARBA" id="ARBA00022729"/>
    </source>
</evidence>
<evidence type="ECO:0000256" key="2">
    <source>
        <dbReference type="ARBA" id="ARBA00005227"/>
    </source>
</evidence>
<dbReference type="InterPro" id="IPR004240">
    <property type="entry name" value="EMP70"/>
</dbReference>
<evidence type="ECO:0000313" key="12">
    <source>
        <dbReference type="Proteomes" id="UP000322899"/>
    </source>
</evidence>
<dbReference type="Pfam" id="PF02990">
    <property type="entry name" value="EMP70"/>
    <property type="match status" value="1"/>
</dbReference>
<comment type="similarity">
    <text evidence="2 7">Belongs to the nonaspanin (TM9SF) (TC 9.A.2) family.</text>
</comment>
<sequence length="660" mass="71818">MLAALALAALAAAALGPAPVHAGEDTHEYRDGEAVTMWLTRVGPYHNPQETYSYYALPFCAPPQKLQPMHRFAGIGEVFEGTEWVNSDLLVRFKVDTPLQPYCRMALTEESAAFLDYAVANHYVYQMVLDELPVWGMVGELVTGEETLEHLRQHGESLEEELAKIGNADSIKTVSQSEALAMADHAFIFTHRHLTIGYNGNRIVEVTLTSEDPVHIEPGKEFDLKLSVTWKESERTFESRFARYLESHMFEHHVHWFALLNSFLMVVFVVGLVVLILARTIHTQIRGILGEDSHAAVAPGGAASAAGGAAAHSAEDGAAIAAREASLASAAEDATWKLLHADVFRRPQHVELLAALLGTGVQLAAMGLVVLAVSVVRSLNQDRGYTASVVLVAYALTSIAAGYVSGSWYRAQFRPKPGPRWQFVMFLTSALLPATAAALIGPANAVAWRASTINTISFGNVLTLGLGWICISLPLSVVGTILGRRSVAASPASGSHRRRVNPYARPSPSSYPWYAHPVAVTALAGLAPFGCVFIEAYFVLSSFWGYRYYFVYGFLALVLFMLAVVAACATIIAVYTSLSAENHRWHWLSFLSGGSVAGYLFLYAVYYLVAKTQMHGLVQIAFFFAYSALVCSCLGIACGSIGFFASQRFVQALYDNVKAE</sequence>
<comment type="subcellular location">
    <subcellularLocation>
        <location evidence="1">Membrane</location>
        <topology evidence="1">Multi-pass membrane protein</topology>
    </subcellularLocation>
</comment>
<dbReference type="Proteomes" id="UP000325113">
    <property type="component" value="Unassembled WGS sequence"/>
</dbReference>
<keyword evidence="3 7" id="KW-0812">Transmembrane</keyword>
<evidence type="ECO:0000256" key="3">
    <source>
        <dbReference type="ARBA" id="ARBA00022692"/>
    </source>
</evidence>
<reference evidence="12 13" key="1">
    <citation type="submission" date="2019-07" db="EMBL/GenBank/DDBJ databases">
        <title>Genomes of Cafeteria roenbergensis.</title>
        <authorList>
            <person name="Fischer M.G."/>
            <person name="Hackl T."/>
            <person name="Roman M."/>
        </authorList>
    </citation>
    <scope>NUCLEOTIDE SEQUENCE [LARGE SCALE GENOMIC DNA]</scope>
    <source>
        <strain evidence="8 13">BVI</strain>
        <strain evidence="9 15">Cflag</strain>
        <strain evidence="11 12">E4-10P</strain>
        <strain evidence="10 14">RCC970-E3</strain>
    </source>
</reference>
<evidence type="ECO:0000313" key="8">
    <source>
        <dbReference type="EMBL" id="KAA0146362.1"/>
    </source>
</evidence>
<feature type="transmembrane region" description="Helical" evidence="7">
    <location>
        <begin position="256"/>
        <end position="278"/>
    </location>
</feature>
<keyword evidence="4 7" id="KW-0732">Signal</keyword>
<keyword evidence="13" id="KW-1185">Reference proteome</keyword>
<dbReference type="GO" id="GO:0016020">
    <property type="term" value="C:membrane"/>
    <property type="evidence" value="ECO:0007669"/>
    <property type="project" value="UniProtKB-SubCell"/>
</dbReference>
<dbReference type="PANTHER" id="PTHR10766">
    <property type="entry name" value="TRANSMEMBRANE 9 SUPERFAMILY PROTEIN"/>
    <property type="match status" value="1"/>
</dbReference>
<gene>
    <name evidence="11" type="ORF">FNF27_00357</name>
    <name evidence="10" type="ORF">FNF28_02540</name>
    <name evidence="8" type="ORF">FNF29_08093</name>
    <name evidence="9" type="ORF">FNF31_04875</name>
</gene>
<dbReference type="OrthoDB" id="1666796at2759"/>
<evidence type="ECO:0000256" key="5">
    <source>
        <dbReference type="ARBA" id="ARBA00022989"/>
    </source>
</evidence>
<dbReference type="OMA" id="DAPCRVN"/>
<evidence type="ECO:0000313" key="11">
    <source>
        <dbReference type="EMBL" id="KAA0178509.1"/>
    </source>
</evidence>
<feature type="transmembrane region" description="Helical" evidence="7">
    <location>
        <begin position="385"/>
        <end position="409"/>
    </location>
</feature>
<evidence type="ECO:0000313" key="15">
    <source>
        <dbReference type="Proteomes" id="UP000325113"/>
    </source>
</evidence>
<dbReference type="AlphaFoldDB" id="A0A5A8ELK2"/>
<organism evidence="11 12">
    <name type="scientific">Cafeteria roenbergensis</name>
    <name type="common">Marine flagellate</name>
    <dbReference type="NCBI Taxonomy" id="33653"/>
    <lineage>
        <taxon>Eukaryota</taxon>
        <taxon>Sar</taxon>
        <taxon>Stramenopiles</taxon>
        <taxon>Bigyra</taxon>
        <taxon>Opalozoa</taxon>
        <taxon>Bicosoecida</taxon>
        <taxon>Cafeteriaceae</taxon>
        <taxon>Cafeteria</taxon>
    </lineage>
</organism>
<feature type="chain" id="PRO_5033906985" description="Transmembrane 9 superfamily member" evidence="7">
    <location>
        <begin position="23"/>
        <end position="660"/>
    </location>
</feature>
<evidence type="ECO:0000313" key="9">
    <source>
        <dbReference type="EMBL" id="KAA0159403.1"/>
    </source>
</evidence>
<feature type="transmembrane region" description="Helical" evidence="7">
    <location>
        <begin position="587"/>
        <end position="608"/>
    </location>
</feature>
<comment type="caution">
    <text evidence="11">The sequence shown here is derived from an EMBL/GenBank/DDBJ whole genome shotgun (WGS) entry which is preliminary data.</text>
</comment>
<dbReference type="Proteomes" id="UP000323011">
    <property type="component" value="Unassembled WGS sequence"/>
</dbReference>
<feature type="transmembrane region" description="Helical" evidence="7">
    <location>
        <begin position="550"/>
        <end position="575"/>
    </location>
</feature>
<evidence type="ECO:0000313" key="10">
    <source>
        <dbReference type="EMBL" id="KAA0168245.1"/>
    </source>
</evidence>
<dbReference type="EMBL" id="VLTN01000090">
    <property type="protein sequence ID" value="KAA0146362.1"/>
    <property type="molecule type" value="Genomic_DNA"/>
</dbReference>